<dbReference type="PANTHER" id="PTHR24198:SF165">
    <property type="entry name" value="ANKYRIN REPEAT-CONTAINING PROTEIN-RELATED"/>
    <property type="match status" value="1"/>
</dbReference>
<dbReference type="Gene3D" id="1.25.40.20">
    <property type="entry name" value="Ankyrin repeat-containing domain"/>
    <property type="match status" value="1"/>
</dbReference>
<dbReference type="PROSITE" id="PS50088">
    <property type="entry name" value="ANK_REPEAT"/>
    <property type="match status" value="2"/>
</dbReference>
<sequence>MNVSQEPNEDIVSLLLNSGANVNASNCIGETVLHMAVKHTVINVTHEIVKWGADINAQDNDLFTPLIEAVLSNNLEALCLLLYYGADVNLSSTYQLTPFMYAVMNLDRYEIGKILFQYYDTFATITHDGYTALLLAAQTKNPIAVDLVKAGVGVNYDGPRGSSATQLLVLSLLYDDLEFFREVWYRIDLKHITHCPSFKRTLLNNTTLSRKDWVDCVYLLLSSSVAEYLLCVRHDTVAEGDDVGSFAELFCAFQCKGVELADRLQIMYIYLSLGYVITPSDLSAIYRIYDFNEELQLLIDHPISEYHQTANCHPIVIFIFALEEEISTKYVINLIVQYISTNYLLSNQNVKDVVLHVFKFFSICYAEKQNLLERWEASDNNFDRNSLMNILNVPETPCLVELSRNKIRDHLRTTCKVKRSHHFHSVIKRLPIPNVIKDILIFKKPLY</sequence>
<evidence type="ECO:0000313" key="4">
    <source>
        <dbReference type="EMBL" id="KAK5651000.1"/>
    </source>
</evidence>
<feature type="repeat" description="ANK" evidence="3">
    <location>
        <begin position="28"/>
        <end position="60"/>
    </location>
</feature>
<keyword evidence="5" id="KW-1185">Reference proteome</keyword>
<proteinExistence type="predicted"/>
<gene>
    <name evidence="4" type="ORF">RI129_002029</name>
</gene>
<feature type="repeat" description="ANK" evidence="3">
    <location>
        <begin position="61"/>
        <end position="93"/>
    </location>
</feature>
<dbReference type="SUPFAM" id="SSF48403">
    <property type="entry name" value="Ankyrin repeat"/>
    <property type="match status" value="1"/>
</dbReference>
<evidence type="ECO:0000256" key="2">
    <source>
        <dbReference type="ARBA" id="ARBA00023043"/>
    </source>
</evidence>
<dbReference type="Pfam" id="PF12796">
    <property type="entry name" value="Ank_2"/>
    <property type="match status" value="1"/>
</dbReference>
<dbReference type="InterPro" id="IPR002110">
    <property type="entry name" value="Ankyrin_rpt"/>
</dbReference>
<dbReference type="Proteomes" id="UP001329430">
    <property type="component" value="Chromosome 1"/>
</dbReference>
<evidence type="ECO:0000256" key="3">
    <source>
        <dbReference type="PROSITE-ProRule" id="PRU00023"/>
    </source>
</evidence>
<dbReference type="EMBL" id="JAVRBK010000001">
    <property type="protein sequence ID" value="KAK5651000.1"/>
    <property type="molecule type" value="Genomic_DNA"/>
</dbReference>
<accession>A0AAN7VQ94</accession>
<dbReference type="PROSITE" id="PS50297">
    <property type="entry name" value="ANK_REP_REGION"/>
    <property type="match status" value="1"/>
</dbReference>
<evidence type="ECO:0000256" key="1">
    <source>
        <dbReference type="ARBA" id="ARBA00022737"/>
    </source>
</evidence>
<evidence type="ECO:0000313" key="5">
    <source>
        <dbReference type="Proteomes" id="UP001329430"/>
    </source>
</evidence>
<organism evidence="4 5">
    <name type="scientific">Pyrocoelia pectoralis</name>
    <dbReference type="NCBI Taxonomy" id="417401"/>
    <lineage>
        <taxon>Eukaryota</taxon>
        <taxon>Metazoa</taxon>
        <taxon>Ecdysozoa</taxon>
        <taxon>Arthropoda</taxon>
        <taxon>Hexapoda</taxon>
        <taxon>Insecta</taxon>
        <taxon>Pterygota</taxon>
        <taxon>Neoptera</taxon>
        <taxon>Endopterygota</taxon>
        <taxon>Coleoptera</taxon>
        <taxon>Polyphaga</taxon>
        <taxon>Elateriformia</taxon>
        <taxon>Elateroidea</taxon>
        <taxon>Lampyridae</taxon>
        <taxon>Lampyrinae</taxon>
        <taxon>Pyrocoelia</taxon>
    </lineage>
</organism>
<keyword evidence="1" id="KW-0677">Repeat</keyword>
<protein>
    <submittedName>
        <fullName evidence="4">Uncharacterized protein</fullName>
    </submittedName>
</protein>
<dbReference type="SMART" id="SM00248">
    <property type="entry name" value="ANK"/>
    <property type="match status" value="4"/>
</dbReference>
<comment type="caution">
    <text evidence="4">The sequence shown here is derived from an EMBL/GenBank/DDBJ whole genome shotgun (WGS) entry which is preliminary data.</text>
</comment>
<keyword evidence="2 3" id="KW-0040">ANK repeat</keyword>
<dbReference type="PANTHER" id="PTHR24198">
    <property type="entry name" value="ANKYRIN REPEAT AND PROTEIN KINASE DOMAIN-CONTAINING PROTEIN"/>
    <property type="match status" value="1"/>
</dbReference>
<dbReference type="InterPro" id="IPR036770">
    <property type="entry name" value="Ankyrin_rpt-contain_sf"/>
</dbReference>
<reference evidence="4 5" key="1">
    <citation type="journal article" date="2024" name="Insects">
        <title>An Improved Chromosome-Level Genome Assembly of the Firefly Pyrocoelia pectoralis.</title>
        <authorList>
            <person name="Fu X."/>
            <person name="Meyer-Rochow V.B."/>
            <person name="Ballantyne L."/>
            <person name="Zhu X."/>
        </authorList>
    </citation>
    <scope>NUCLEOTIDE SEQUENCE [LARGE SCALE GENOMIC DNA]</scope>
    <source>
        <strain evidence="4">XCY_ONT2</strain>
    </source>
</reference>
<name>A0AAN7VQ94_9COLE</name>
<dbReference type="AlphaFoldDB" id="A0AAN7VQ94"/>